<reference evidence="5" key="2">
    <citation type="submission" date="2025-08" db="UniProtKB">
        <authorList>
            <consortium name="RefSeq"/>
        </authorList>
    </citation>
    <scope>IDENTIFICATION</scope>
    <source>
        <tissue evidence="5">Whole sample</tissue>
    </source>
</reference>
<dbReference type="Gene3D" id="3.30.420.40">
    <property type="match status" value="2"/>
</dbReference>
<accession>A0A8B8AXG3</accession>
<name>A0A8B8AXG3_CRAVI</name>
<keyword evidence="4" id="KW-1185">Reference proteome</keyword>
<dbReference type="KEGG" id="cvn:111105732"/>
<dbReference type="InterPro" id="IPR013126">
    <property type="entry name" value="Hsp_70_fam"/>
</dbReference>
<dbReference type="PANTHER" id="PTHR14187:SF5">
    <property type="entry name" value="HEAT SHOCK 70 KDA PROTEIN 12A"/>
    <property type="match status" value="1"/>
</dbReference>
<dbReference type="OrthoDB" id="2963168at2759"/>
<dbReference type="RefSeq" id="XP_022295816.1">
    <property type="nucleotide sequence ID" value="XM_022440108.1"/>
</dbReference>
<evidence type="ECO:0000256" key="2">
    <source>
        <dbReference type="ARBA" id="ARBA00022741"/>
    </source>
</evidence>
<gene>
    <name evidence="5" type="primary">LOC111105732</name>
</gene>
<dbReference type="InterPro" id="IPR043129">
    <property type="entry name" value="ATPase_NBD"/>
</dbReference>
<keyword evidence="3" id="KW-0067">ATP-binding</keyword>
<dbReference type="SUPFAM" id="SSF53067">
    <property type="entry name" value="Actin-like ATPase domain"/>
    <property type="match status" value="2"/>
</dbReference>
<dbReference type="AlphaFoldDB" id="A0A8B8AXG3"/>
<comment type="similarity">
    <text evidence="1">Belongs to the heat shock protein 70 family.</text>
</comment>
<dbReference type="CDD" id="cd10229">
    <property type="entry name" value="ASKHA_NBD_HSP70_HSPA12"/>
    <property type="match status" value="1"/>
</dbReference>
<evidence type="ECO:0000256" key="1">
    <source>
        <dbReference type="ARBA" id="ARBA00007381"/>
    </source>
</evidence>
<dbReference type="GeneID" id="111105732"/>
<dbReference type="PANTHER" id="PTHR14187">
    <property type="entry name" value="ALPHA KINASE/ELONGATION FACTOR 2 KINASE"/>
    <property type="match status" value="1"/>
</dbReference>
<evidence type="ECO:0000313" key="4">
    <source>
        <dbReference type="Proteomes" id="UP000694844"/>
    </source>
</evidence>
<evidence type="ECO:0000256" key="3">
    <source>
        <dbReference type="ARBA" id="ARBA00022840"/>
    </source>
</evidence>
<organism evidence="4 5">
    <name type="scientific">Crassostrea virginica</name>
    <name type="common">Eastern oyster</name>
    <dbReference type="NCBI Taxonomy" id="6565"/>
    <lineage>
        <taxon>Eukaryota</taxon>
        <taxon>Metazoa</taxon>
        <taxon>Spiralia</taxon>
        <taxon>Lophotrochozoa</taxon>
        <taxon>Mollusca</taxon>
        <taxon>Bivalvia</taxon>
        <taxon>Autobranchia</taxon>
        <taxon>Pteriomorphia</taxon>
        <taxon>Ostreida</taxon>
        <taxon>Ostreoidea</taxon>
        <taxon>Ostreidae</taxon>
        <taxon>Crassostrea</taxon>
    </lineage>
</organism>
<dbReference type="GO" id="GO:0005524">
    <property type="term" value="F:ATP binding"/>
    <property type="evidence" value="ECO:0007669"/>
    <property type="project" value="UniProtKB-KW"/>
</dbReference>
<reference evidence="4" key="1">
    <citation type="submission" date="2024-06" db="UniProtKB">
        <authorList>
            <consortium name="RefSeq"/>
        </authorList>
    </citation>
    <scope>NUCLEOTIDE SEQUENCE [LARGE SCALE GENOMIC DNA]</scope>
</reference>
<dbReference type="GO" id="GO:0140662">
    <property type="term" value="F:ATP-dependent protein folding chaperone"/>
    <property type="evidence" value="ECO:0007669"/>
    <property type="project" value="InterPro"/>
</dbReference>
<keyword evidence="2" id="KW-0547">Nucleotide-binding</keyword>
<proteinExistence type="inferred from homology"/>
<evidence type="ECO:0000313" key="5">
    <source>
        <dbReference type="RefSeq" id="XP_022295816.1"/>
    </source>
</evidence>
<dbReference type="PRINTS" id="PR00301">
    <property type="entry name" value="HEATSHOCK70"/>
</dbReference>
<dbReference type="Proteomes" id="UP000694844">
    <property type="component" value="Chromosome 1"/>
</dbReference>
<sequence>MSGVKVEAVVAIDFGTTYSGYIFSLSGDELNFYSPQCWNYGHGGAAASLKTPTSLLLNPDKTLHSFGFEAEDAFAGFVAADSHHQYYFFQRFKMELQSEEMHRNTLIKDISGKSLPAMDVFSLSIKYLKDHFLKTLNLRGVLSNPENVKFVLTVPAIWNDRSKQFMRIAAIELYINAGIKDDHLTLALEPEAASIYCQRESAEKLSFGQQKKLTKPGTRYLVADIGGGTADFSVHEVENGGTLTELYRASGGPYGGIYVDKEYLKLYDTIFGEGAIGKLKKEDMAEYLTIMRDFEAKKRTVKANQGSHFVTRLSAVFNEMITNDVKMERIQSSYLKDQISVNADKLKLSPNLMESFFRDSIEKIVKQIHTIFKSIEDVQMILLVGGYGESPLLQETFKKEFANMIIVTPQDCNLVVMKGAVLYGHNPMTISARILRFSYGLSVEDEFDPKIHPQENRYYDKYGVARCRQYFSKLIEKNTKVPSTGKTVTTFMAPVYDTQRSTASEVYCTEKDDPLVVDESCQLVGTLEVTVPEHVKGKWNTTETYVFGMTEIKIAAKVTATDETFETTLNLLE</sequence>
<dbReference type="Pfam" id="PF00012">
    <property type="entry name" value="HSP70"/>
    <property type="match status" value="1"/>
</dbReference>
<protein>
    <submittedName>
        <fullName evidence="5">Heat shock 70 kDa protein 12B-like isoform X1</fullName>
    </submittedName>
</protein>